<feature type="transmembrane region" description="Helical" evidence="1">
    <location>
        <begin position="242"/>
        <end position="262"/>
    </location>
</feature>
<feature type="transmembrane region" description="Helical" evidence="1">
    <location>
        <begin position="150"/>
        <end position="169"/>
    </location>
</feature>
<name>A0ABV4DR38_9LACO</name>
<feature type="transmembrane region" description="Helical" evidence="1">
    <location>
        <begin position="69"/>
        <end position="88"/>
    </location>
</feature>
<keyword evidence="1" id="KW-0812">Transmembrane</keyword>
<keyword evidence="3" id="KW-1185">Reference proteome</keyword>
<feature type="transmembrane region" description="Helical" evidence="1">
    <location>
        <begin position="299"/>
        <end position="325"/>
    </location>
</feature>
<dbReference type="RefSeq" id="WP_369941806.1">
    <property type="nucleotide sequence ID" value="NZ_JBCLUF010000015.1"/>
</dbReference>
<protein>
    <recommendedName>
        <fullName evidence="4">MFS transporter</fullName>
    </recommendedName>
</protein>
<feature type="transmembrane region" description="Helical" evidence="1">
    <location>
        <begin position="213"/>
        <end position="230"/>
    </location>
</feature>
<feature type="transmembrane region" description="Helical" evidence="1">
    <location>
        <begin position="12"/>
        <end position="28"/>
    </location>
</feature>
<feature type="transmembrane region" description="Helical" evidence="1">
    <location>
        <begin position="392"/>
        <end position="416"/>
    </location>
</feature>
<keyword evidence="1" id="KW-1133">Transmembrane helix</keyword>
<feature type="transmembrane region" description="Helical" evidence="1">
    <location>
        <begin position="125"/>
        <end position="144"/>
    </location>
</feature>
<gene>
    <name evidence="2" type="ORF">AALT52_05490</name>
</gene>
<proteinExistence type="predicted"/>
<comment type="caution">
    <text evidence="2">The sequence shown here is derived from an EMBL/GenBank/DDBJ whole genome shotgun (WGS) entry which is preliminary data.</text>
</comment>
<feature type="transmembrane region" description="Helical" evidence="1">
    <location>
        <begin position="40"/>
        <end position="57"/>
    </location>
</feature>
<feature type="transmembrane region" description="Helical" evidence="1">
    <location>
        <begin position="181"/>
        <end position="201"/>
    </location>
</feature>
<feature type="transmembrane region" description="Helical" evidence="1">
    <location>
        <begin position="268"/>
        <end position="287"/>
    </location>
</feature>
<keyword evidence="1" id="KW-0472">Membrane</keyword>
<evidence type="ECO:0000256" key="1">
    <source>
        <dbReference type="SAM" id="Phobius"/>
    </source>
</evidence>
<sequence>MKKSFAVSEEALVKLYILLPNIVFAFLIDVKKDDGTLHTALPFILLYCFQKMGIFTLDSFGKITNYLKVLRVALSLALLGSCLALIGVSGHKEILIDLGAILLGSGLSCLPLLDKEAFGSRLPKIKRWALVLTFVIIGLVSLAIKYQAKFFELLLLVGLLGGAWINAFLAPTSKEKMLDHLAIKWRSFVPAGTIFILYAMIRTYRQTALISDFEWMLIFCGIILLSFIYKNMFNIFEQTYQFWLGALKNFLVIYTLFWLFVLGKMQEIMLAFVILIVSGLLASQIIQKLTPKKLFGAEVWAYLGTLIGLLGMILPKTYLVGLFWACLCSSVADKLNTQVGENVDQTGKVKTLGSVVQQIFLGATIEFVSLVMLHSPQALIYPTVYHQTKASYYLPAITVRVILITVFIISGSLIFFRKYKQQVIHQKEAGHV</sequence>
<evidence type="ECO:0000313" key="3">
    <source>
        <dbReference type="Proteomes" id="UP001565236"/>
    </source>
</evidence>
<organism evidence="2 3">
    <name type="scientific">Ligilactobacillus faecis</name>
    <dbReference type="NCBI Taxonomy" id="762833"/>
    <lineage>
        <taxon>Bacteria</taxon>
        <taxon>Bacillati</taxon>
        <taxon>Bacillota</taxon>
        <taxon>Bacilli</taxon>
        <taxon>Lactobacillales</taxon>
        <taxon>Lactobacillaceae</taxon>
        <taxon>Ligilactobacillus</taxon>
    </lineage>
</organism>
<accession>A0ABV4DR38</accession>
<evidence type="ECO:0008006" key="4">
    <source>
        <dbReference type="Google" id="ProtNLM"/>
    </source>
</evidence>
<dbReference type="Proteomes" id="UP001565236">
    <property type="component" value="Unassembled WGS sequence"/>
</dbReference>
<reference evidence="2 3" key="1">
    <citation type="submission" date="2024-03" db="EMBL/GenBank/DDBJ databases">
        <title>Mouse gut bacterial collection (mGBC) of GemPharmatech.</title>
        <authorList>
            <person name="He Y."/>
            <person name="Dong L."/>
            <person name="Wu D."/>
            <person name="Gao X."/>
            <person name="Lin Z."/>
        </authorList>
    </citation>
    <scope>NUCLEOTIDE SEQUENCE [LARGE SCALE GENOMIC DNA]</scope>
    <source>
        <strain evidence="2 3">15-30</strain>
    </source>
</reference>
<dbReference type="EMBL" id="JBCLUF010000015">
    <property type="protein sequence ID" value="MEY8662338.1"/>
    <property type="molecule type" value="Genomic_DNA"/>
</dbReference>
<evidence type="ECO:0000313" key="2">
    <source>
        <dbReference type="EMBL" id="MEY8662338.1"/>
    </source>
</evidence>